<gene>
    <name evidence="2" type="ORF">PHYSODRAFT_319370</name>
</gene>
<dbReference type="GeneID" id="20644313"/>
<keyword evidence="1" id="KW-0812">Transmembrane</keyword>
<dbReference type="InParanoid" id="G5AAL5"/>
<dbReference type="AlphaFoldDB" id="G5AAL5"/>
<feature type="transmembrane region" description="Helical" evidence="1">
    <location>
        <begin position="116"/>
        <end position="141"/>
    </location>
</feature>
<feature type="transmembrane region" description="Helical" evidence="1">
    <location>
        <begin position="71"/>
        <end position="90"/>
    </location>
</feature>
<dbReference type="Proteomes" id="UP000002640">
    <property type="component" value="Unassembled WGS sequence"/>
</dbReference>
<dbReference type="EMBL" id="JH159162">
    <property type="protein sequence ID" value="EGZ07644.1"/>
    <property type="molecule type" value="Genomic_DNA"/>
</dbReference>
<organism evidence="2 3">
    <name type="scientific">Phytophthora sojae (strain P6497)</name>
    <name type="common">Soybean stem and root rot agent</name>
    <name type="synonym">Phytophthora megasperma f. sp. glycines</name>
    <dbReference type="NCBI Taxonomy" id="1094619"/>
    <lineage>
        <taxon>Eukaryota</taxon>
        <taxon>Sar</taxon>
        <taxon>Stramenopiles</taxon>
        <taxon>Oomycota</taxon>
        <taxon>Peronosporomycetes</taxon>
        <taxon>Peronosporales</taxon>
        <taxon>Peronosporaceae</taxon>
        <taxon>Phytophthora</taxon>
    </lineage>
</organism>
<proteinExistence type="predicted"/>
<dbReference type="KEGG" id="psoj:PHYSODRAFT_319370"/>
<keyword evidence="1" id="KW-0472">Membrane</keyword>
<accession>G5AAL5</accession>
<evidence type="ECO:0000256" key="1">
    <source>
        <dbReference type="SAM" id="Phobius"/>
    </source>
</evidence>
<dbReference type="RefSeq" id="XP_009537210.1">
    <property type="nucleotide sequence ID" value="XM_009538915.1"/>
</dbReference>
<protein>
    <submittedName>
        <fullName evidence="2">Uncharacterized protein</fullName>
    </submittedName>
</protein>
<keyword evidence="3" id="KW-1185">Reference proteome</keyword>
<evidence type="ECO:0000313" key="3">
    <source>
        <dbReference type="Proteomes" id="UP000002640"/>
    </source>
</evidence>
<feature type="transmembrane region" description="Helical" evidence="1">
    <location>
        <begin position="16"/>
        <end position="37"/>
    </location>
</feature>
<evidence type="ECO:0000313" key="2">
    <source>
        <dbReference type="EMBL" id="EGZ07644.1"/>
    </source>
</evidence>
<sequence>MTTKPHPENLHKTLELLFTTECLLLSAALDALVPLFYGNFLLLMVRLPNGKYHTDLAGATIENIGGLVDTIFVYSLVEVVSLVALAWMIYRNLAMNALYHVAFVLEAHSELIRAKLLTWMLMTMAFRVVHFGIDFTFQFAWLSS</sequence>
<name>G5AAL5_PHYSP</name>
<keyword evidence="1" id="KW-1133">Transmembrane helix</keyword>
<reference evidence="2 3" key="1">
    <citation type="journal article" date="2006" name="Science">
        <title>Phytophthora genome sequences uncover evolutionary origins and mechanisms of pathogenesis.</title>
        <authorList>
            <person name="Tyler B.M."/>
            <person name="Tripathy S."/>
            <person name="Zhang X."/>
            <person name="Dehal P."/>
            <person name="Jiang R.H."/>
            <person name="Aerts A."/>
            <person name="Arredondo F.D."/>
            <person name="Baxter L."/>
            <person name="Bensasson D."/>
            <person name="Beynon J.L."/>
            <person name="Chapman J."/>
            <person name="Damasceno C.M."/>
            <person name="Dorrance A.E."/>
            <person name="Dou D."/>
            <person name="Dickerman A.W."/>
            <person name="Dubchak I.L."/>
            <person name="Garbelotto M."/>
            <person name="Gijzen M."/>
            <person name="Gordon S.G."/>
            <person name="Govers F."/>
            <person name="Grunwald N.J."/>
            <person name="Huang W."/>
            <person name="Ivors K.L."/>
            <person name="Jones R.W."/>
            <person name="Kamoun S."/>
            <person name="Krampis K."/>
            <person name="Lamour K.H."/>
            <person name="Lee M.K."/>
            <person name="McDonald W.H."/>
            <person name="Medina M."/>
            <person name="Meijer H.J."/>
            <person name="Nordberg E.K."/>
            <person name="Maclean D.J."/>
            <person name="Ospina-Giraldo M.D."/>
            <person name="Morris P.F."/>
            <person name="Phuntumart V."/>
            <person name="Putnam N.H."/>
            <person name="Rash S."/>
            <person name="Rose J.K."/>
            <person name="Sakihama Y."/>
            <person name="Salamov A.A."/>
            <person name="Savidor A."/>
            <person name="Scheuring C.F."/>
            <person name="Smith B.M."/>
            <person name="Sobral B.W."/>
            <person name="Terry A."/>
            <person name="Torto-Alalibo T.A."/>
            <person name="Win J."/>
            <person name="Xu Z."/>
            <person name="Zhang H."/>
            <person name="Grigoriev I.V."/>
            <person name="Rokhsar D.S."/>
            <person name="Boore J.L."/>
        </authorList>
    </citation>
    <scope>NUCLEOTIDE SEQUENCE [LARGE SCALE GENOMIC DNA]</scope>
    <source>
        <strain evidence="2 3">P6497</strain>
    </source>
</reference>